<keyword evidence="2" id="KW-0812">Transmembrane</keyword>
<gene>
    <name evidence="3" type="ORF">NLI96_g2642</name>
</gene>
<dbReference type="AlphaFoldDB" id="A0AAD5YJS9"/>
<name>A0AAD5YJS9_9APHY</name>
<keyword evidence="2" id="KW-0472">Membrane</keyword>
<evidence type="ECO:0000313" key="4">
    <source>
        <dbReference type="Proteomes" id="UP001212997"/>
    </source>
</evidence>
<feature type="transmembrane region" description="Helical" evidence="2">
    <location>
        <begin position="57"/>
        <end position="81"/>
    </location>
</feature>
<organism evidence="3 4">
    <name type="scientific">Meripilus lineatus</name>
    <dbReference type="NCBI Taxonomy" id="2056292"/>
    <lineage>
        <taxon>Eukaryota</taxon>
        <taxon>Fungi</taxon>
        <taxon>Dikarya</taxon>
        <taxon>Basidiomycota</taxon>
        <taxon>Agaricomycotina</taxon>
        <taxon>Agaricomycetes</taxon>
        <taxon>Polyporales</taxon>
        <taxon>Meripilaceae</taxon>
        <taxon>Meripilus</taxon>
    </lineage>
</organism>
<dbReference type="Proteomes" id="UP001212997">
    <property type="component" value="Unassembled WGS sequence"/>
</dbReference>
<keyword evidence="4" id="KW-1185">Reference proteome</keyword>
<feature type="compositionally biased region" description="Low complexity" evidence="1">
    <location>
        <begin position="230"/>
        <end position="239"/>
    </location>
</feature>
<feature type="region of interest" description="Disordered" evidence="1">
    <location>
        <begin position="229"/>
        <end position="285"/>
    </location>
</feature>
<dbReference type="EMBL" id="JANAWD010000061">
    <property type="protein sequence ID" value="KAJ3488704.1"/>
    <property type="molecule type" value="Genomic_DNA"/>
</dbReference>
<evidence type="ECO:0000256" key="1">
    <source>
        <dbReference type="SAM" id="MobiDB-lite"/>
    </source>
</evidence>
<accession>A0AAD5YJS9</accession>
<feature type="compositionally biased region" description="Basic residues" evidence="1">
    <location>
        <begin position="240"/>
        <end position="263"/>
    </location>
</feature>
<keyword evidence="2" id="KW-1133">Transmembrane helix</keyword>
<feature type="compositionally biased region" description="Basic and acidic residues" evidence="1">
    <location>
        <begin position="276"/>
        <end position="285"/>
    </location>
</feature>
<sequence length="285" mass="31605">MAQHVSRSISLVVAFIGAVFNFVIAVRLLALWGSLRWEQESEWEGSPDSWRIDPVKLIWGLLSVYFAAAATASTVGFIGIARNWAAAVRFFRDYTIADFAFIAISTVTVAYTSFSTSYVRTGVCEELSRQPELMRDIVETGLSLDNCEFWFERAVVVLLGMLFLLIAVRNRYIAADLPASHQFVCGPPPTSSGSHSRSKTEDIVVYAPVPLGGLSEQDARDLNATEAWISTSSSTSQQTRSHRHTHSHPHPHSHSTQTHRSRRNSAPYQPPPSSPPEEKLIDTSD</sequence>
<proteinExistence type="predicted"/>
<evidence type="ECO:0000313" key="3">
    <source>
        <dbReference type="EMBL" id="KAJ3488704.1"/>
    </source>
</evidence>
<evidence type="ECO:0000256" key="2">
    <source>
        <dbReference type="SAM" id="Phobius"/>
    </source>
</evidence>
<protein>
    <submittedName>
        <fullName evidence="3">Uncharacterized protein</fullName>
    </submittedName>
</protein>
<comment type="caution">
    <text evidence="3">The sequence shown here is derived from an EMBL/GenBank/DDBJ whole genome shotgun (WGS) entry which is preliminary data.</text>
</comment>
<reference evidence="3" key="1">
    <citation type="submission" date="2022-07" db="EMBL/GenBank/DDBJ databases">
        <title>Genome Sequence of Physisporinus lineatus.</title>
        <authorList>
            <person name="Buettner E."/>
        </authorList>
    </citation>
    <scope>NUCLEOTIDE SEQUENCE</scope>
    <source>
        <strain evidence="3">VT162</strain>
    </source>
</reference>
<feature type="transmembrane region" description="Helical" evidence="2">
    <location>
        <begin position="93"/>
        <end position="114"/>
    </location>
</feature>
<feature type="transmembrane region" description="Helical" evidence="2">
    <location>
        <begin position="12"/>
        <end position="37"/>
    </location>
</feature>
<feature type="transmembrane region" description="Helical" evidence="2">
    <location>
        <begin position="150"/>
        <end position="168"/>
    </location>
</feature>